<dbReference type="OrthoDB" id="121441at2759"/>
<feature type="region of interest" description="Disordered" evidence="1">
    <location>
        <begin position="1"/>
        <end position="45"/>
    </location>
</feature>
<dbReference type="Proteomes" id="UP000198211">
    <property type="component" value="Unassembled WGS sequence"/>
</dbReference>
<evidence type="ECO:0000313" key="3">
    <source>
        <dbReference type="Proteomes" id="UP000198211"/>
    </source>
</evidence>
<accession>A0A225VJV2</accession>
<comment type="caution">
    <text evidence="2">The sequence shown here is derived from an EMBL/GenBank/DDBJ whole genome shotgun (WGS) entry which is preliminary data.</text>
</comment>
<protein>
    <recommendedName>
        <fullName evidence="4">Transposase Tc1-like domain-containing protein</fullName>
    </recommendedName>
</protein>
<evidence type="ECO:0000256" key="1">
    <source>
        <dbReference type="SAM" id="MobiDB-lite"/>
    </source>
</evidence>
<dbReference type="EMBL" id="NBNE01004341">
    <property type="protein sequence ID" value="OWZ05615.1"/>
    <property type="molecule type" value="Genomic_DNA"/>
</dbReference>
<reference evidence="3" key="1">
    <citation type="submission" date="2017-03" db="EMBL/GenBank/DDBJ databases">
        <title>Phytopthora megakarya and P. palmivora, two closely related causual agents of cacao black pod achieved similar genome size and gene model numbers by different mechanisms.</title>
        <authorList>
            <person name="Ali S."/>
            <person name="Shao J."/>
            <person name="Larry D.J."/>
            <person name="Kronmiller B."/>
            <person name="Shen D."/>
            <person name="Strem M.D."/>
            <person name="Melnick R.L."/>
            <person name="Guiltinan M.J."/>
            <person name="Tyler B.M."/>
            <person name="Meinhardt L.W."/>
            <person name="Bailey B.A."/>
        </authorList>
    </citation>
    <scope>NUCLEOTIDE SEQUENCE [LARGE SCALE GENOMIC DNA]</scope>
    <source>
        <strain evidence="3">zdho120</strain>
    </source>
</reference>
<gene>
    <name evidence="2" type="ORF">PHMEG_00022265</name>
</gene>
<feature type="compositionally biased region" description="Polar residues" evidence="1">
    <location>
        <begin position="1"/>
        <end position="13"/>
    </location>
</feature>
<dbReference type="InterPro" id="IPR036388">
    <property type="entry name" value="WH-like_DNA-bd_sf"/>
</dbReference>
<organism evidence="2 3">
    <name type="scientific">Phytophthora megakarya</name>
    <dbReference type="NCBI Taxonomy" id="4795"/>
    <lineage>
        <taxon>Eukaryota</taxon>
        <taxon>Sar</taxon>
        <taxon>Stramenopiles</taxon>
        <taxon>Oomycota</taxon>
        <taxon>Peronosporomycetes</taxon>
        <taxon>Peronosporales</taxon>
        <taxon>Peronosporaceae</taxon>
        <taxon>Phytophthora</taxon>
    </lineage>
</organism>
<proteinExistence type="predicted"/>
<keyword evidence="3" id="KW-1185">Reference proteome</keyword>
<dbReference type="AlphaFoldDB" id="A0A225VJV2"/>
<dbReference type="Gene3D" id="1.10.10.10">
    <property type="entry name" value="Winged helix-like DNA-binding domain superfamily/Winged helix DNA-binding domain"/>
    <property type="match status" value="1"/>
</dbReference>
<evidence type="ECO:0008006" key="4">
    <source>
        <dbReference type="Google" id="ProtNLM"/>
    </source>
</evidence>
<evidence type="ECO:0000313" key="2">
    <source>
        <dbReference type="EMBL" id="OWZ05615.1"/>
    </source>
</evidence>
<name>A0A225VJV2_9STRA</name>
<sequence>MNLSPQGITNILNAGSKEPAAKRGRPKALTARETRQVVRAVSTGDNSASELKTTFNVTCTTRTIQRVLKNVDFLAHSKMDRTFPLTKEHKEVRH</sequence>